<feature type="compositionally biased region" description="Polar residues" evidence="1">
    <location>
        <begin position="293"/>
        <end position="306"/>
    </location>
</feature>
<dbReference type="GO" id="GO:0003723">
    <property type="term" value="F:RNA binding"/>
    <property type="evidence" value="ECO:0007669"/>
    <property type="project" value="InterPro"/>
</dbReference>
<comment type="caution">
    <text evidence="4">The sequence shown here is derived from an EMBL/GenBank/DDBJ whole genome shotgun (WGS) entry which is preliminary data.</text>
</comment>
<feature type="region of interest" description="Disordered" evidence="1">
    <location>
        <begin position="238"/>
        <end position="318"/>
    </location>
</feature>
<dbReference type="GO" id="GO:0006396">
    <property type="term" value="P:RNA processing"/>
    <property type="evidence" value="ECO:0007669"/>
    <property type="project" value="InterPro"/>
</dbReference>
<dbReference type="InterPro" id="IPR000467">
    <property type="entry name" value="G_patch_dom"/>
</dbReference>
<feature type="domain" description="G-patch" evidence="3">
    <location>
        <begin position="197"/>
        <end position="244"/>
    </location>
</feature>
<dbReference type="PROSITE" id="PS50174">
    <property type="entry name" value="G_PATCH"/>
    <property type="match status" value="1"/>
</dbReference>
<feature type="region of interest" description="Disordered" evidence="1">
    <location>
        <begin position="69"/>
        <end position="89"/>
    </location>
</feature>
<evidence type="ECO:0000256" key="1">
    <source>
        <dbReference type="SAM" id="MobiDB-lite"/>
    </source>
</evidence>
<dbReference type="InterPro" id="IPR039146">
    <property type="entry name" value="GPANK1"/>
</dbReference>
<dbReference type="InterPro" id="IPR000061">
    <property type="entry name" value="Surp"/>
</dbReference>
<evidence type="ECO:0000313" key="4">
    <source>
        <dbReference type="EMBL" id="KAJ2002787.1"/>
    </source>
</evidence>
<dbReference type="Gene3D" id="1.10.10.790">
    <property type="entry name" value="Surp module"/>
    <property type="match status" value="1"/>
</dbReference>
<sequence length="318" mass="35037">MAEAYTRNPELVAKVLSSQRGNPKYDFLHEDSPIHFYYRWRISQLQSTSDHFEKGVRYIYKEGEYADDMSSETLTQTDASPPELTIDKEGWEPGVLEKVLWDRRRSQTEQRQRRRGQERGLCGNIICNLSDVSESLHSSTSDGSSADTSSRSSAGSDCTSADTDSESDSNRSSASSSGSDAHRGVAQATSVNKALGSDNVGFKLLAKLGWQQGQGLGAAGDGIVEPIRLQTRFSTVRGASARGRRRGRFHSKGTERASLGIGRQKASGAQKPPPVANTETDTRLADDFESYRKQMSSAYKHSSSTQRHLHRDKPQDTP</sequence>
<protein>
    <recommendedName>
        <fullName evidence="6">G-patch domain-containing protein</fullName>
    </recommendedName>
</protein>
<dbReference type="PANTHER" id="PTHR20923:SF1">
    <property type="entry name" value="G PATCH DOMAIN AND ANKYRIN REPEAT-CONTAINING PROTEIN 1"/>
    <property type="match status" value="1"/>
</dbReference>
<evidence type="ECO:0008006" key="6">
    <source>
        <dbReference type="Google" id="ProtNLM"/>
    </source>
</evidence>
<name>A0A9W8BCQ5_9FUNG</name>
<evidence type="ECO:0000259" key="2">
    <source>
        <dbReference type="PROSITE" id="PS50128"/>
    </source>
</evidence>
<feature type="compositionally biased region" description="Basic and acidic residues" evidence="1">
    <location>
        <begin position="280"/>
        <end position="292"/>
    </location>
</feature>
<feature type="compositionally biased region" description="Low complexity" evidence="1">
    <location>
        <begin position="136"/>
        <end position="162"/>
    </location>
</feature>
<dbReference type="SUPFAM" id="SSF109905">
    <property type="entry name" value="Surp module (SWAP domain)"/>
    <property type="match status" value="1"/>
</dbReference>
<dbReference type="Pfam" id="PF01805">
    <property type="entry name" value="Surp"/>
    <property type="match status" value="1"/>
</dbReference>
<accession>A0A9W8BCQ5</accession>
<feature type="region of interest" description="Disordered" evidence="1">
    <location>
        <begin position="136"/>
        <end position="185"/>
    </location>
</feature>
<dbReference type="Pfam" id="PF01585">
    <property type="entry name" value="G-patch"/>
    <property type="match status" value="1"/>
</dbReference>
<dbReference type="InterPro" id="IPR035967">
    <property type="entry name" value="SWAP/Surp_sf"/>
</dbReference>
<proteinExistence type="predicted"/>
<dbReference type="OrthoDB" id="4822at2759"/>
<gene>
    <name evidence="4" type="ORF">H4R26_003425</name>
</gene>
<reference evidence="4" key="1">
    <citation type="submission" date="2022-07" db="EMBL/GenBank/DDBJ databases">
        <title>Phylogenomic reconstructions and comparative analyses of Kickxellomycotina fungi.</title>
        <authorList>
            <person name="Reynolds N.K."/>
            <person name="Stajich J.E."/>
            <person name="Barry K."/>
            <person name="Grigoriev I.V."/>
            <person name="Crous P."/>
            <person name="Smith M.E."/>
        </authorList>
    </citation>
    <scope>NUCLEOTIDE SEQUENCE</scope>
    <source>
        <strain evidence="4">IMI 214461</strain>
    </source>
</reference>
<feature type="compositionally biased region" description="Basic residues" evidence="1">
    <location>
        <begin position="242"/>
        <end position="251"/>
    </location>
</feature>
<evidence type="ECO:0000259" key="3">
    <source>
        <dbReference type="PROSITE" id="PS50174"/>
    </source>
</evidence>
<dbReference type="PROSITE" id="PS50128">
    <property type="entry name" value="SURP"/>
    <property type="match status" value="1"/>
</dbReference>
<dbReference type="SMART" id="SM00443">
    <property type="entry name" value="G_patch"/>
    <property type="match status" value="1"/>
</dbReference>
<dbReference type="EMBL" id="JANBQF010000270">
    <property type="protein sequence ID" value="KAJ2002787.1"/>
    <property type="molecule type" value="Genomic_DNA"/>
</dbReference>
<keyword evidence="5" id="KW-1185">Reference proteome</keyword>
<dbReference type="Proteomes" id="UP001150907">
    <property type="component" value="Unassembled WGS sequence"/>
</dbReference>
<dbReference type="PANTHER" id="PTHR20923">
    <property type="entry name" value="BAT4 PROTEIN-RELATED"/>
    <property type="match status" value="1"/>
</dbReference>
<feature type="domain" description="SURP motif" evidence="2">
    <location>
        <begin position="1"/>
        <end position="38"/>
    </location>
</feature>
<feature type="compositionally biased region" description="Low complexity" evidence="1">
    <location>
        <begin position="170"/>
        <end position="179"/>
    </location>
</feature>
<evidence type="ECO:0000313" key="5">
    <source>
        <dbReference type="Proteomes" id="UP001150907"/>
    </source>
</evidence>
<organism evidence="4 5">
    <name type="scientific">Coemansia thaxteri</name>
    <dbReference type="NCBI Taxonomy" id="2663907"/>
    <lineage>
        <taxon>Eukaryota</taxon>
        <taxon>Fungi</taxon>
        <taxon>Fungi incertae sedis</taxon>
        <taxon>Zoopagomycota</taxon>
        <taxon>Kickxellomycotina</taxon>
        <taxon>Kickxellomycetes</taxon>
        <taxon>Kickxellales</taxon>
        <taxon>Kickxellaceae</taxon>
        <taxon>Coemansia</taxon>
    </lineage>
</organism>
<dbReference type="AlphaFoldDB" id="A0A9W8BCQ5"/>